<name>A0AA35P684_9SAUR</name>
<evidence type="ECO:0000313" key="2">
    <source>
        <dbReference type="Proteomes" id="UP001178461"/>
    </source>
</evidence>
<dbReference type="AlphaFoldDB" id="A0AA35P684"/>
<gene>
    <name evidence="1" type="ORF">PODLI_1B025281</name>
</gene>
<evidence type="ECO:0000313" key="1">
    <source>
        <dbReference type="EMBL" id="CAI5773197.1"/>
    </source>
</evidence>
<accession>A0AA35P684</accession>
<protein>
    <submittedName>
        <fullName evidence="1">Uncharacterized protein</fullName>
    </submittedName>
</protein>
<sequence>MALCHPVMYPSTFKRSNLYSSPILHLIWGRNKSRYALSRLAHLEPLDSGTLNGFHQNLHRL</sequence>
<reference evidence="1" key="1">
    <citation type="submission" date="2022-12" db="EMBL/GenBank/DDBJ databases">
        <authorList>
            <person name="Alioto T."/>
            <person name="Alioto T."/>
            <person name="Gomez Garrido J."/>
        </authorList>
    </citation>
    <scope>NUCLEOTIDE SEQUENCE</scope>
</reference>
<proteinExistence type="predicted"/>
<dbReference type="EMBL" id="OX395129">
    <property type="protein sequence ID" value="CAI5773197.1"/>
    <property type="molecule type" value="Genomic_DNA"/>
</dbReference>
<keyword evidence="2" id="KW-1185">Reference proteome</keyword>
<organism evidence="1 2">
    <name type="scientific">Podarcis lilfordi</name>
    <name type="common">Lilford's wall lizard</name>
    <dbReference type="NCBI Taxonomy" id="74358"/>
    <lineage>
        <taxon>Eukaryota</taxon>
        <taxon>Metazoa</taxon>
        <taxon>Chordata</taxon>
        <taxon>Craniata</taxon>
        <taxon>Vertebrata</taxon>
        <taxon>Euteleostomi</taxon>
        <taxon>Lepidosauria</taxon>
        <taxon>Squamata</taxon>
        <taxon>Bifurcata</taxon>
        <taxon>Unidentata</taxon>
        <taxon>Episquamata</taxon>
        <taxon>Laterata</taxon>
        <taxon>Lacertibaenia</taxon>
        <taxon>Lacertidae</taxon>
        <taxon>Podarcis</taxon>
    </lineage>
</organism>
<dbReference type="Proteomes" id="UP001178461">
    <property type="component" value="Chromosome 4"/>
</dbReference>